<evidence type="ECO:0000256" key="1">
    <source>
        <dbReference type="SAM" id="MobiDB-lite"/>
    </source>
</evidence>
<accession>A0AAN9Q6N9</accession>
<feature type="region of interest" description="Disordered" evidence="1">
    <location>
        <begin position="40"/>
        <end position="86"/>
    </location>
</feature>
<keyword evidence="3" id="KW-1185">Reference proteome</keyword>
<reference evidence="2 3" key="1">
    <citation type="submission" date="2024-01" db="EMBL/GenBank/DDBJ databases">
        <title>The genomes of 5 underutilized Papilionoideae crops provide insights into root nodulation and disease resistanc.</title>
        <authorList>
            <person name="Jiang F."/>
        </authorList>
    </citation>
    <scope>NUCLEOTIDE SEQUENCE [LARGE SCALE GENOMIC DNA]</scope>
    <source>
        <strain evidence="2">LVBAO_FW01</strain>
        <tissue evidence="2">Leaves</tissue>
    </source>
</reference>
<evidence type="ECO:0000313" key="3">
    <source>
        <dbReference type="Proteomes" id="UP001367508"/>
    </source>
</evidence>
<gene>
    <name evidence="2" type="ORF">VNO77_26891</name>
</gene>
<proteinExistence type="predicted"/>
<name>A0AAN9Q6N9_CANGL</name>
<dbReference type="Proteomes" id="UP001367508">
    <property type="component" value="Unassembled WGS sequence"/>
</dbReference>
<dbReference type="EMBL" id="JAYMYQ010000006">
    <property type="protein sequence ID" value="KAK7323419.1"/>
    <property type="molecule type" value="Genomic_DNA"/>
</dbReference>
<evidence type="ECO:0000313" key="2">
    <source>
        <dbReference type="EMBL" id="KAK7323419.1"/>
    </source>
</evidence>
<organism evidence="2 3">
    <name type="scientific">Canavalia gladiata</name>
    <name type="common">Sword bean</name>
    <name type="synonym">Dolichos gladiatus</name>
    <dbReference type="NCBI Taxonomy" id="3824"/>
    <lineage>
        <taxon>Eukaryota</taxon>
        <taxon>Viridiplantae</taxon>
        <taxon>Streptophyta</taxon>
        <taxon>Embryophyta</taxon>
        <taxon>Tracheophyta</taxon>
        <taxon>Spermatophyta</taxon>
        <taxon>Magnoliopsida</taxon>
        <taxon>eudicotyledons</taxon>
        <taxon>Gunneridae</taxon>
        <taxon>Pentapetalae</taxon>
        <taxon>rosids</taxon>
        <taxon>fabids</taxon>
        <taxon>Fabales</taxon>
        <taxon>Fabaceae</taxon>
        <taxon>Papilionoideae</taxon>
        <taxon>50 kb inversion clade</taxon>
        <taxon>NPAAA clade</taxon>
        <taxon>indigoferoid/millettioid clade</taxon>
        <taxon>Phaseoleae</taxon>
        <taxon>Canavalia</taxon>
    </lineage>
</organism>
<comment type="caution">
    <text evidence="2">The sequence shown here is derived from an EMBL/GenBank/DDBJ whole genome shotgun (WGS) entry which is preliminary data.</text>
</comment>
<sequence>MLKDDRRYLLAPSPPPMGRLAVHTQLIAREDSLQELEGKWDPVATEPCENSPLRSKGKADFEPWKPGVGNGVQGANGGRTPFGKYP</sequence>
<dbReference type="AlphaFoldDB" id="A0AAN9Q6N9"/>
<protein>
    <submittedName>
        <fullName evidence="2">Uncharacterized protein</fullName>
    </submittedName>
</protein>
<feature type="compositionally biased region" description="Gly residues" evidence="1">
    <location>
        <begin position="68"/>
        <end position="77"/>
    </location>
</feature>